<dbReference type="Pfam" id="PF17862">
    <property type="entry name" value="AAA_lid_3"/>
    <property type="match status" value="1"/>
</dbReference>
<dbReference type="Pfam" id="PF02933">
    <property type="entry name" value="CDC48_2"/>
    <property type="match status" value="1"/>
</dbReference>
<proteinExistence type="inferred from homology"/>
<comment type="subcellular location">
    <subcellularLocation>
        <location evidence="1 11">Cytoplasm</location>
    </subcellularLocation>
</comment>
<dbReference type="OrthoDB" id="9982946at2759"/>
<comment type="similarity">
    <text evidence="2 11">Belongs to the AAA ATPase family.</text>
</comment>
<feature type="region of interest" description="Disordered" evidence="12">
    <location>
        <begin position="64"/>
        <end position="88"/>
    </location>
</feature>
<dbReference type="CDD" id="cd00009">
    <property type="entry name" value="AAA"/>
    <property type="match status" value="1"/>
</dbReference>
<dbReference type="FunFam" id="3.40.50.300:FF:000187">
    <property type="entry name" value="Vesicular-fusion ATPase SEC18"/>
    <property type="match status" value="1"/>
</dbReference>
<evidence type="ECO:0000256" key="11">
    <source>
        <dbReference type="RuleBase" id="RU367045"/>
    </source>
</evidence>
<dbReference type="SUPFAM" id="SSF50692">
    <property type="entry name" value="ADC-like"/>
    <property type="match status" value="1"/>
</dbReference>
<dbReference type="Gene3D" id="3.10.330.10">
    <property type="match status" value="1"/>
</dbReference>
<keyword evidence="3 11" id="KW-0813">Transport</keyword>
<evidence type="ECO:0000256" key="6">
    <source>
        <dbReference type="ARBA" id="ARBA00022741"/>
    </source>
</evidence>
<dbReference type="GO" id="GO:0005524">
    <property type="term" value="F:ATP binding"/>
    <property type="evidence" value="ECO:0007669"/>
    <property type="project" value="UniProtKB-UniRule"/>
</dbReference>
<sequence>MAGFSRSSAPDRSAYGRVGADSADRYAYGGGDRSAYGTAGTGADGGAGYATYSSSRTAGAGAGAPGAGYGQAALPPPPPTRKPVGAGYASSGYADDKAAYGAGGGAGRGGWTIVVSPPEHILSNAIVVNPQEWGGVQYVLVDQHFVFTAVADRTRAVQPGTIGAGALQREWARLSQGQEVAVQAFDPYSQGNGIYLAGLDLEVDFLARGAENREPYSQDEMAENFLRSFNGHIFSVGQLIVQEFHGVKLKLEVKGVNVVEAAQLQAKNAAQAPGHTSYRGILMPETTITYLKSKKSILKLTGSAKRGPTNAILAPNFKFEDMGIGGLDTEFAAIFRRAFASRIFPPALVDKLGIQHVKGIILYGPPGTGKTLLARQIGKMLNAREPKVVNGPEILNKYVGASEENIRKLFADAEKEYKEKGDESGLHIIIFDELDAICKQRGSTGGGTGVGDSVVNQLLSKMDGVDQLNNILIIGMTNRLDMIDEALLRPGRLEVPVEISLPDEHGRQQIISIQTSQMRKNGVMDSDVDIPELAALTKNFSGAEIAGLVKSATSFAFNRHVKVGTTAGISDDVENMRVNRDDFMHALDEVHPAFGVSEEELQQVVSNGIMHFAPHIDSILRDGQLRVEQVRTSSHTPLVTALLHGPPGSGKTALAATIAMQSGFPFIKLISPENMVGMGEAQKIAYMNKVFNDAYKSPLSVVVVDSIEKIIEWVPIGPRFQNAVLQALSILLGKRPPKERRLLVLGTTSNKPMLAEMEVADAFLADIRVPAISSLRSLDHVLREMRLFENPQDHTRCMQLLESAGLGEDRLHISIKKLLSEIEMARLDDDPADKLLAALNQV</sequence>
<gene>
    <name evidence="14" type="ORF">K437DRAFT_274509</name>
</gene>
<dbReference type="GO" id="GO:0005795">
    <property type="term" value="C:Golgi stack"/>
    <property type="evidence" value="ECO:0007669"/>
    <property type="project" value="TreeGrafter"/>
</dbReference>
<keyword evidence="4 11" id="KW-0963">Cytoplasm</keyword>
<feature type="domain" description="AAA+ ATPase" evidence="13">
    <location>
        <begin position="356"/>
        <end position="503"/>
    </location>
</feature>
<evidence type="ECO:0000256" key="9">
    <source>
        <dbReference type="ARBA" id="ARBA00056429"/>
    </source>
</evidence>
<organism evidence="14 15">
    <name type="scientific">Tilletiaria anomala (strain ATCC 24038 / CBS 436.72 / UBC 951)</name>
    <dbReference type="NCBI Taxonomy" id="1037660"/>
    <lineage>
        <taxon>Eukaryota</taxon>
        <taxon>Fungi</taxon>
        <taxon>Dikarya</taxon>
        <taxon>Basidiomycota</taxon>
        <taxon>Ustilaginomycotina</taxon>
        <taxon>Exobasidiomycetes</taxon>
        <taxon>Georgefischeriales</taxon>
        <taxon>Tilletiariaceae</taxon>
        <taxon>Tilletiaria</taxon>
    </lineage>
</organism>
<keyword evidence="7 11" id="KW-0067">ATP-binding</keyword>
<dbReference type="InterPro" id="IPR041569">
    <property type="entry name" value="AAA_lid_3"/>
</dbReference>
<dbReference type="InParanoid" id="A0A066VS36"/>
<dbReference type="PANTHER" id="PTHR23078">
    <property type="entry name" value="VESICULAR-FUSION PROTEIN NSF"/>
    <property type="match status" value="1"/>
</dbReference>
<dbReference type="Pfam" id="PF00004">
    <property type="entry name" value="AAA"/>
    <property type="match status" value="2"/>
</dbReference>
<dbReference type="Gene3D" id="2.40.40.20">
    <property type="match status" value="1"/>
</dbReference>
<dbReference type="HOGENOM" id="CLU_008037_2_0_1"/>
<dbReference type="FunFam" id="1.10.8.60:FF:000026">
    <property type="entry name" value="vesicle-fusing ATPase isoform X1"/>
    <property type="match status" value="1"/>
</dbReference>
<comment type="caution">
    <text evidence="14">The sequence shown here is derived from an EMBL/GenBank/DDBJ whole genome shotgun (WGS) entry which is preliminary data.</text>
</comment>
<keyword evidence="11" id="KW-0378">Hydrolase</keyword>
<dbReference type="FunCoup" id="A0A066VS36">
    <property type="interactions" value="383"/>
</dbReference>
<dbReference type="GO" id="GO:0043001">
    <property type="term" value="P:Golgi to plasma membrane protein transport"/>
    <property type="evidence" value="ECO:0007669"/>
    <property type="project" value="TreeGrafter"/>
</dbReference>
<dbReference type="InterPro" id="IPR039812">
    <property type="entry name" value="Vesicle-fus_ATPase"/>
</dbReference>
<dbReference type="Gene3D" id="3.40.50.300">
    <property type="entry name" value="P-loop containing nucleotide triphosphate hydrolases"/>
    <property type="match status" value="2"/>
</dbReference>
<evidence type="ECO:0000256" key="4">
    <source>
        <dbReference type="ARBA" id="ARBA00022490"/>
    </source>
</evidence>
<dbReference type="InterPro" id="IPR003959">
    <property type="entry name" value="ATPase_AAA_core"/>
</dbReference>
<evidence type="ECO:0000313" key="15">
    <source>
        <dbReference type="Proteomes" id="UP000027361"/>
    </source>
</evidence>
<dbReference type="InterPro" id="IPR027417">
    <property type="entry name" value="P-loop_NTPase"/>
</dbReference>
<dbReference type="RefSeq" id="XP_013242816.1">
    <property type="nucleotide sequence ID" value="XM_013387362.1"/>
</dbReference>
<evidence type="ECO:0000256" key="12">
    <source>
        <dbReference type="SAM" id="MobiDB-lite"/>
    </source>
</evidence>
<dbReference type="InterPro" id="IPR003960">
    <property type="entry name" value="ATPase_AAA_CS"/>
</dbReference>
<evidence type="ECO:0000256" key="5">
    <source>
        <dbReference type="ARBA" id="ARBA00022737"/>
    </source>
</evidence>
<protein>
    <recommendedName>
        <fullName evidence="10 11">Vesicular-fusion protein SEC18</fullName>
    </recommendedName>
</protein>
<dbReference type="GO" id="GO:0035494">
    <property type="term" value="P:SNARE complex disassembly"/>
    <property type="evidence" value="ECO:0007669"/>
    <property type="project" value="InterPro"/>
</dbReference>
<dbReference type="AlphaFoldDB" id="A0A066VS36"/>
<dbReference type="GeneID" id="25266542"/>
<dbReference type="SUPFAM" id="SSF54585">
    <property type="entry name" value="Cdc48 domain 2-like"/>
    <property type="match status" value="1"/>
</dbReference>
<evidence type="ECO:0000256" key="8">
    <source>
        <dbReference type="ARBA" id="ARBA00022927"/>
    </source>
</evidence>
<evidence type="ECO:0000256" key="3">
    <source>
        <dbReference type="ARBA" id="ARBA00022448"/>
    </source>
</evidence>
<keyword evidence="15" id="KW-1185">Reference proteome</keyword>
<feature type="domain" description="AAA+ ATPase" evidence="13">
    <location>
        <begin position="637"/>
        <end position="773"/>
    </location>
</feature>
<dbReference type="STRING" id="1037660.A0A066VS36"/>
<dbReference type="InterPro" id="IPR003593">
    <property type="entry name" value="AAA+_ATPase"/>
</dbReference>
<dbReference type="InterPro" id="IPR009010">
    <property type="entry name" value="Asp_de-COase-like_dom_sf"/>
</dbReference>
<dbReference type="PROSITE" id="PS00674">
    <property type="entry name" value="AAA"/>
    <property type="match status" value="1"/>
</dbReference>
<comment type="function">
    <text evidence="9 11">Required for vesicle-mediated transport. Catalyzes the fusion of transport vesicles within the Golgi cisternae. Is also required for transport from the endoplasmic reticulum to the Golgi stack. Seems to function as a fusion protein required for the delivery of cargo proteins to all compartments of the Golgi stack independent of vesicle origin.</text>
</comment>
<dbReference type="PANTHER" id="PTHR23078:SF3">
    <property type="entry name" value="VESICLE-FUSING ATPASE"/>
    <property type="match status" value="1"/>
</dbReference>
<keyword evidence="6 11" id="KW-0547">Nucleotide-binding</keyword>
<dbReference type="InterPro" id="IPR029067">
    <property type="entry name" value="CDC48_domain_2-like_sf"/>
</dbReference>
<evidence type="ECO:0000256" key="2">
    <source>
        <dbReference type="ARBA" id="ARBA00006914"/>
    </source>
</evidence>
<dbReference type="SMART" id="SM00382">
    <property type="entry name" value="AAA"/>
    <property type="match status" value="2"/>
</dbReference>
<dbReference type="FunFam" id="1.10.8.60:FF:000161">
    <property type="entry name" value="Putative AAA family ATPase SEC18"/>
    <property type="match status" value="1"/>
</dbReference>
<dbReference type="EMBL" id="JMSN01000050">
    <property type="protein sequence ID" value="KDN44542.1"/>
    <property type="molecule type" value="Genomic_DNA"/>
</dbReference>
<evidence type="ECO:0000259" key="13">
    <source>
        <dbReference type="SMART" id="SM00382"/>
    </source>
</evidence>
<dbReference type="FunFam" id="3.40.50.300:FF:000166">
    <property type="entry name" value="vesicle-fusing ATPase isoform X1"/>
    <property type="match status" value="1"/>
</dbReference>
<dbReference type="Gene3D" id="1.10.8.60">
    <property type="match status" value="1"/>
</dbReference>
<dbReference type="InterPro" id="IPR004201">
    <property type="entry name" value="Cdc48_dom2"/>
</dbReference>
<name>A0A066VS36_TILAU</name>
<keyword evidence="11" id="KW-0931">ER-Golgi transport</keyword>
<evidence type="ECO:0000256" key="10">
    <source>
        <dbReference type="ARBA" id="ARBA00068637"/>
    </source>
</evidence>
<evidence type="ECO:0000256" key="1">
    <source>
        <dbReference type="ARBA" id="ARBA00004496"/>
    </source>
</evidence>
<dbReference type="GO" id="GO:0016887">
    <property type="term" value="F:ATP hydrolysis activity"/>
    <property type="evidence" value="ECO:0007669"/>
    <property type="project" value="InterPro"/>
</dbReference>
<keyword evidence="8 11" id="KW-0653">Protein transport</keyword>
<evidence type="ECO:0000256" key="7">
    <source>
        <dbReference type="ARBA" id="ARBA00022840"/>
    </source>
</evidence>
<keyword evidence="5" id="KW-0677">Repeat</keyword>
<reference evidence="14 15" key="1">
    <citation type="submission" date="2014-05" db="EMBL/GenBank/DDBJ databases">
        <title>Draft genome sequence of a rare smut relative, Tilletiaria anomala UBC 951.</title>
        <authorList>
            <consortium name="DOE Joint Genome Institute"/>
            <person name="Toome M."/>
            <person name="Kuo A."/>
            <person name="Henrissat B."/>
            <person name="Lipzen A."/>
            <person name="Tritt A."/>
            <person name="Yoshinaga Y."/>
            <person name="Zane M."/>
            <person name="Barry K."/>
            <person name="Grigoriev I.V."/>
            <person name="Spatafora J.W."/>
            <person name="Aimea M.C."/>
        </authorList>
    </citation>
    <scope>NUCLEOTIDE SEQUENCE [LARGE SCALE GENOMIC DNA]</scope>
    <source>
        <strain evidence="14 15">UBC 951</strain>
    </source>
</reference>
<accession>A0A066VS36</accession>
<dbReference type="OMA" id="CFDNEIA"/>
<dbReference type="GO" id="GO:0006891">
    <property type="term" value="P:intra-Golgi vesicle-mediated transport"/>
    <property type="evidence" value="ECO:0007669"/>
    <property type="project" value="TreeGrafter"/>
</dbReference>
<dbReference type="Proteomes" id="UP000027361">
    <property type="component" value="Unassembled WGS sequence"/>
</dbReference>
<dbReference type="SUPFAM" id="SSF52540">
    <property type="entry name" value="P-loop containing nucleoside triphosphate hydrolases"/>
    <property type="match status" value="2"/>
</dbReference>
<evidence type="ECO:0000313" key="14">
    <source>
        <dbReference type="EMBL" id="KDN44542.1"/>
    </source>
</evidence>